<dbReference type="AlphaFoldDB" id="A0A8A4TIX8"/>
<dbReference type="InterPro" id="IPR029057">
    <property type="entry name" value="PRTase-like"/>
</dbReference>
<dbReference type="RefSeq" id="WP_237379184.1">
    <property type="nucleotide sequence ID" value="NZ_CP071793.1"/>
</dbReference>
<gene>
    <name evidence="2" type="primary">pyrR</name>
    <name evidence="2" type="ORF">J3U87_28535</name>
</gene>
<dbReference type="InterPro" id="IPR050137">
    <property type="entry name" value="PyrR_bifunctional"/>
</dbReference>
<evidence type="ECO:0000313" key="2">
    <source>
        <dbReference type="EMBL" id="QTD49553.1"/>
    </source>
</evidence>
<dbReference type="GO" id="GO:0004845">
    <property type="term" value="F:uracil phosphoribosyltransferase activity"/>
    <property type="evidence" value="ECO:0007669"/>
    <property type="project" value="UniProtKB-EC"/>
</dbReference>
<name>A0A8A4TIX8_SULCO</name>
<dbReference type="NCBIfam" id="NF003549">
    <property type="entry name" value="PRK05205.1-5"/>
    <property type="match status" value="1"/>
</dbReference>
<dbReference type="SUPFAM" id="SSF53271">
    <property type="entry name" value="PRTase-like"/>
    <property type="match status" value="1"/>
</dbReference>
<dbReference type="Proteomes" id="UP000663929">
    <property type="component" value="Chromosome"/>
</dbReference>
<dbReference type="PANTHER" id="PTHR11608:SF0">
    <property type="entry name" value="BIFUNCTIONAL PROTEIN PYRR"/>
    <property type="match status" value="1"/>
</dbReference>
<reference evidence="2" key="1">
    <citation type="submission" date="2021-03" db="EMBL/GenBank/DDBJ databases">
        <title>Acanthopleuribacteraceae sp. M133.</title>
        <authorList>
            <person name="Wang G."/>
        </authorList>
    </citation>
    <scope>NUCLEOTIDE SEQUENCE</scope>
    <source>
        <strain evidence="2">M133</strain>
    </source>
</reference>
<keyword evidence="2" id="KW-0328">Glycosyltransferase</keyword>
<feature type="domain" description="Phosphoribosyltransferase" evidence="1">
    <location>
        <begin position="41"/>
        <end position="183"/>
    </location>
</feature>
<dbReference type="InterPro" id="IPR000836">
    <property type="entry name" value="PRTase_dom"/>
</dbReference>
<evidence type="ECO:0000259" key="1">
    <source>
        <dbReference type="Pfam" id="PF00156"/>
    </source>
</evidence>
<organism evidence="2 3">
    <name type="scientific">Sulfidibacter corallicola</name>
    <dbReference type="NCBI Taxonomy" id="2818388"/>
    <lineage>
        <taxon>Bacteria</taxon>
        <taxon>Pseudomonadati</taxon>
        <taxon>Acidobacteriota</taxon>
        <taxon>Holophagae</taxon>
        <taxon>Acanthopleuribacterales</taxon>
        <taxon>Acanthopleuribacteraceae</taxon>
        <taxon>Sulfidibacter</taxon>
    </lineage>
</organism>
<proteinExistence type="predicted"/>
<accession>A0A8A4TIX8</accession>
<protein>
    <submittedName>
        <fullName evidence="2">Bifunctional pyr operon transcriptional regulator/uracil phosphoribosyltransferase PyrR</fullName>
        <ecNumber evidence="2">2.4.2.9</ecNumber>
    </submittedName>
</protein>
<keyword evidence="2" id="KW-0808">Transferase</keyword>
<keyword evidence="3" id="KW-1185">Reference proteome</keyword>
<evidence type="ECO:0000313" key="3">
    <source>
        <dbReference type="Proteomes" id="UP000663929"/>
    </source>
</evidence>
<sequence length="214" mass="23710">MEWVHCTLFAVVGKPSAGLVGSIRSQEKSPMTLKLQECYCDRPGLLKILDDLTDQILADTFETQDLAFVGILAGGAAVADYLAARASEKLGITIPVAYVDIHLYRDDVIDTDHDPLTRETEIPFALKNKHIVLVDDVLFTGRTVRAALTALLAKGRPRVVRLAVVVDRGFRELPIHADFVGVRLETRRDQAVRVRRANSPQEESGIYIFENAKS</sequence>
<dbReference type="Pfam" id="PF00156">
    <property type="entry name" value="Pribosyltran"/>
    <property type="match status" value="1"/>
</dbReference>
<dbReference type="PANTHER" id="PTHR11608">
    <property type="entry name" value="BIFUNCTIONAL PROTEIN PYRR"/>
    <property type="match status" value="1"/>
</dbReference>
<dbReference type="EMBL" id="CP071793">
    <property type="protein sequence ID" value="QTD49553.1"/>
    <property type="molecule type" value="Genomic_DNA"/>
</dbReference>
<dbReference type="CDD" id="cd06223">
    <property type="entry name" value="PRTases_typeI"/>
    <property type="match status" value="1"/>
</dbReference>
<dbReference type="KEGG" id="scor:J3U87_28535"/>
<dbReference type="Gene3D" id="3.40.50.2020">
    <property type="match status" value="1"/>
</dbReference>
<dbReference type="EC" id="2.4.2.9" evidence="2"/>